<keyword evidence="4" id="KW-1185">Reference proteome</keyword>
<evidence type="ECO:0000256" key="1">
    <source>
        <dbReference type="ARBA" id="ARBA00022723"/>
    </source>
</evidence>
<dbReference type="InterPro" id="IPR039461">
    <property type="entry name" value="Peptidase_M49"/>
</dbReference>
<dbReference type="PANTHER" id="PTHR23422:SF11">
    <property type="entry name" value="DIPEPTIDYL PEPTIDASE 3"/>
    <property type="match status" value="1"/>
</dbReference>
<dbReference type="Pfam" id="PF03571">
    <property type="entry name" value="Peptidase_M49"/>
    <property type="match status" value="1"/>
</dbReference>
<dbReference type="Proteomes" id="UP001432027">
    <property type="component" value="Unassembled WGS sequence"/>
</dbReference>
<keyword evidence="2" id="KW-0378">Hydrolase</keyword>
<dbReference type="EMBL" id="BTSX01000002">
    <property type="protein sequence ID" value="GMS83164.1"/>
    <property type="molecule type" value="Genomic_DNA"/>
</dbReference>
<dbReference type="GO" id="GO:0008239">
    <property type="term" value="F:dipeptidyl-peptidase activity"/>
    <property type="evidence" value="ECO:0007669"/>
    <property type="project" value="TreeGrafter"/>
</dbReference>
<dbReference type="PANTHER" id="PTHR23422">
    <property type="entry name" value="DIPEPTIDYL PEPTIDASE III-RELATED"/>
    <property type="match status" value="1"/>
</dbReference>
<name>A0AAV5SJS7_9BILA</name>
<sequence length="156" mass="17593">MGFEGDSAVSIKYVGWLDGMRRGLDALAYYNADTKAWTSAHEWAYFVLMKVVLEAGQGCITIQNKDSAGRATVSISLDKTKIDSVAKPAVMEFLKKLQAYKSTADVNGATVLFDKYSVDAADLERDKIYRGPRKRRFRLWYSRIRSSLPMETTSSW</sequence>
<reference evidence="3" key="1">
    <citation type="submission" date="2023-10" db="EMBL/GenBank/DDBJ databases">
        <title>Genome assembly of Pristionchus species.</title>
        <authorList>
            <person name="Yoshida K."/>
            <person name="Sommer R.J."/>
        </authorList>
    </citation>
    <scope>NUCLEOTIDE SEQUENCE</scope>
    <source>
        <strain evidence="3">RS0144</strain>
    </source>
</reference>
<organism evidence="3 4">
    <name type="scientific">Pristionchus entomophagus</name>
    <dbReference type="NCBI Taxonomy" id="358040"/>
    <lineage>
        <taxon>Eukaryota</taxon>
        <taxon>Metazoa</taxon>
        <taxon>Ecdysozoa</taxon>
        <taxon>Nematoda</taxon>
        <taxon>Chromadorea</taxon>
        <taxon>Rhabditida</taxon>
        <taxon>Rhabditina</taxon>
        <taxon>Diplogasteromorpha</taxon>
        <taxon>Diplogasteroidea</taxon>
        <taxon>Neodiplogasteridae</taxon>
        <taxon>Pristionchus</taxon>
    </lineage>
</organism>
<proteinExistence type="predicted"/>
<accession>A0AAV5SJS7</accession>
<comment type="caution">
    <text evidence="3">The sequence shown here is derived from an EMBL/GenBank/DDBJ whole genome shotgun (WGS) entry which is preliminary data.</text>
</comment>
<gene>
    <name evidence="3" type="ORF">PENTCL1PPCAC_5339</name>
</gene>
<dbReference type="GO" id="GO:0046872">
    <property type="term" value="F:metal ion binding"/>
    <property type="evidence" value="ECO:0007669"/>
    <property type="project" value="UniProtKB-KW"/>
</dbReference>
<keyword evidence="1" id="KW-0479">Metal-binding</keyword>
<evidence type="ECO:0000313" key="3">
    <source>
        <dbReference type="EMBL" id="GMS83164.1"/>
    </source>
</evidence>
<evidence type="ECO:0000313" key="4">
    <source>
        <dbReference type="Proteomes" id="UP001432027"/>
    </source>
</evidence>
<dbReference type="AlphaFoldDB" id="A0AAV5SJS7"/>
<evidence type="ECO:0000256" key="2">
    <source>
        <dbReference type="ARBA" id="ARBA00022801"/>
    </source>
</evidence>
<dbReference type="GO" id="GO:0005737">
    <property type="term" value="C:cytoplasm"/>
    <property type="evidence" value="ECO:0007669"/>
    <property type="project" value="TreeGrafter"/>
</dbReference>
<protein>
    <submittedName>
        <fullName evidence="3">Uncharacterized protein</fullName>
    </submittedName>
</protein>